<accession>A0AAN7RQF7</accession>
<keyword evidence="2" id="KW-1185">Reference proteome</keyword>
<dbReference type="PANTHER" id="PTHR33395:SF22">
    <property type="entry name" value="REVERSE TRANSCRIPTASE DOMAIN-CONTAINING PROTEIN"/>
    <property type="match status" value="1"/>
</dbReference>
<evidence type="ECO:0008006" key="3">
    <source>
        <dbReference type="Google" id="ProtNLM"/>
    </source>
</evidence>
<dbReference type="GO" id="GO:0007508">
    <property type="term" value="P:larval heart development"/>
    <property type="evidence" value="ECO:0007669"/>
    <property type="project" value="TreeGrafter"/>
</dbReference>
<organism evidence="1 2">
    <name type="scientific">Mycteria americana</name>
    <name type="common">Wood stork</name>
    <dbReference type="NCBI Taxonomy" id="33587"/>
    <lineage>
        <taxon>Eukaryota</taxon>
        <taxon>Metazoa</taxon>
        <taxon>Chordata</taxon>
        <taxon>Craniata</taxon>
        <taxon>Vertebrata</taxon>
        <taxon>Euteleostomi</taxon>
        <taxon>Archelosauria</taxon>
        <taxon>Archosauria</taxon>
        <taxon>Dinosauria</taxon>
        <taxon>Saurischia</taxon>
        <taxon>Theropoda</taxon>
        <taxon>Coelurosauria</taxon>
        <taxon>Aves</taxon>
        <taxon>Neognathae</taxon>
        <taxon>Neoaves</taxon>
        <taxon>Aequornithes</taxon>
        <taxon>Ciconiiformes</taxon>
        <taxon>Ciconiidae</taxon>
        <taxon>Mycteria</taxon>
    </lineage>
</organism>
<comment type="caution">
    <text evidence="1">The sequence shown here is derived from an EMBL/GenBank/DDBJ whole genome shotgun (WGS) entry which is preliminary data.</text>
</comment>
<evidence type="ECO:0000313" key="1">
    <source>
        <dbReference type="EMBL" id="KAK4815974.1"/>
    </source>
</evidence>
<name>A0AAN7RQF7_MYCAM</name>
<protein>
    <recommendedName>
        <fullName evidence="3">Reverse transcriptase domain-containing protein</fullName>
    </recommendedName>
</protein>
<dbReference type="AlphaFoldDB" id="A0AAN7RQF7"/>
<sequence length="210" mass="23678">MRLGKPKPNLNLVRDRKGNKKGFYKYIGDKRKARENMGTVLNRAGELVTQDMEKGEVLKARLAFLNPRSQRAGGKPGANWRDLIIKEVPEDWRKANATPLFKNGKKGDPGNYRSVNLTSIPGEVMEQLLLGTISRYMKEEKVIRSSQHGFTKGKSCLTKLITFYDKMTGLVEEGGAVDVVSADSTKVFETVCPQRDDVPMERLMKHGRHE</sequence>
<dbReference type="PANTHER" id="PTHR33395">
    <property type="entry name" value="TRANSCRIPTASE, PUTATIVE-RELATED-RELATED"/>
    <property type="match status" value="1"/>
</dbReference>
<reference evidence="1 2" key="1">
    <citation type="journal article" date="2023" name="J. Hered.">
        <title>Chromosome-level genome of the wood stork (Mycteria americana) provides insight into avian chromosome evolution.</title>
        <authorList>
            <person name="Flamio R. Jr."/>
            <person name="Ramstad K.M."/>
        </authorList>
    </citation>
    <scope>NUCLEOTIDE SEQUENCE [LARGE SCALE GENOMIC DNA]</scope>
    <source>
        <strain evidence="1">JAX WOST 10</strain>
    </source>
</reference>
<evidence type="ECO:0000313" key="2">
    <source>
        <dbReference type="Proteomes" id="UP001333110"/>
    </source>
</evidence>
<dbReference type="EMBL" id="JAUNZN010000009">
    <property type="protein sequence ID" value="KAK4815974.1"/>
    <property type="molecule type" value="Genomic_DNA"/>
</dbReference>
<dbReference type="GO" id="GO:0031012">
    <property type="term" value="C:extracellular matrix"/>
    <property type="evidence" value="ECO:0007669"/>
    <property type="project" value="TreeGrafter"/>
</dbReference>
<gene>
    <name evidence="1" type="ORF">QYF61_010842</name>
</gene>
<dbReference type="Proteomes" id="UP001333110">
    <property type="component" value="Unassembled WGS sequence"/>
</dbReference>
<proteinExistence type="predicted"/>
<dbReference type="GO" id="GO:0061343">
    <property type="term" value="P:cell adhesion involved in heart morphogenesis"/>
    <property type="evidence" value="ECO:0007669"/>
    <property type="project" value="TreeGrafter"/>
</dbReference>